<dbReference type="PANTHER" id="PTHR36182:SF1">
    <property type="entry name" value="PROTEIN, PUTATIVE (AFU_ORTHOLOGUE AFUA_6G10930)-RELATED"/>
    <property type="match status" value="1"/>
</dbReference>
<feature type="region of interest" description="Disordered" evidence="1">
    <location>
        <begin position="295"/>
        <end position="373"/>
    </location>
</feature>
<name>A0A6A5KLA9_9PLEO</name>
<dbReference type="PANTHER" id="PTHR36182">
    <property type="entry name" value="PROTEIN, PUTATIVE (AFU_ORTHOLOGUE AFUA_6G10930)-RELATED"/>
    <property type="match status" value="1"/>
</dbReference>
<protein>
    <recommendedName>
        <fullName evidence="4">Lytic polysaccharide monooxygenase</fullName>
    </recommendedName>
</protein>
<dbReference type="AlphaFoldDB" id="A0A6A5KLA9"/>
<feature type="compositionally biased region" description="Basic and acidic residues" evidence="1">
    <location>
        <begin position="529"/>
        <end position="544"/>
    </location>
</feature>
<feature type="compositionally biased region" description="Polar residues" evidence="1">
    <location>
        <begin position="545"/>
        <end position="562"/>
    </location>
</feature>
<keyword evidence="3" id="KW-1185">Reference proteome</keyword>
<dbReference type="Gene3D" id="2.70.50.70">
    <property type="match status" value="1"/>
</dbReference>
<feature type="compositionally biased region" description="Polar residues" evidence="1">
    <location>
        <begin position="335"/>
        <end position="353"/>
    </location>
</feature>
<feature type="region of interest" description="Disordered" evidence="1">
    <location>
        <begin position="675"/>
        <end position="696"/>
    </location>
</feature>
<feature type="compositionally biased region" description="Polar residues" evidence="1">
    <location>
        <begin position="363"/>
        <end position="373"/>
    </location>
</feature>
<accession>A0A6A5KLA9</accession>
<dbReference type="EMBL" id="ML975268">
    <property type="protein sequence ID" value="KAF1836890.1"/>
    <property type="molecule type" value="Genomic_DNA"/>
</dbReference>
<organism evidence="2 3">
    <name type="scientific">Decorospora gaudefroyi</name>
    <dbReference type="NCBI Taxonomy" id="184978"/>
    <lineage>
        <taxon>Eukaryota</taxon>
        <taxon>Fungi</taxon>
        <taxon>Dikarya</taxon>
        <taxon>Ascomycota</taxon>
        <taxon>Pezizomycotina</taxon>
        <taxon>Dothideomycetes</taxon>
        <taxon>Pleosporomycetidae</taxon>
        <taxon>Pleosporales</taxon>
        <taxon>Pleosporineae</taxon>
        <taxon>Pleosporaceae</taxon>
        <taxon>Decorospora</taxon>
    </lineage>
</organism>
<gene>
    <name evidence="2" type="ORF">BDW02DRAFT_203230</name>
</gene>
<feature type="compositionally biased region" description="Gly residues" evidence="1">
    <location>
        <begin position="324"/>
        <end position="334"/>
    </location>
</feature>
<evidence type="ECO:0000313" key="2">
    <source>
        <dbReference type="EMBL" id="KAF1836890.1"/>
    </source>
</evidence>
<evidence type="ECO:0000256" key="1">
    <source>
        <dbReference type="SAM" id="MobiDB-lite"/>
    </source>
</evidence>
<feature type="region of interest" description="Disordered" evidence="1">
    <location>
        <begin position="529"/>
        <end position="562"/>
    </location>
</feature>
<proteinExistence type="predicted"/>
<sequence length="837" mass="89957">MRTSGQTRSLASHYTASICLDVVLLQGARLTTSQHPQAQSLVDAELTAYTMARLPLLSALGAYFLLPTTIAHMQMIDPSPLRDPHANRPNEPKDYNMLTPLHADGSDFACKGYQWNTPWTSVATYEAGGTYNMTLKGGATHGGGSCQLSLSCDGGVNFKVCKSIVGGCPLQSQYEFTVPSELGRLGKTTCLLAWTWFNKVGNREMYMNCTVVDIVPPGTKRSKYQPSHNLAVRDTARVNAVAQASLATYSDMFVANLASINKCVAPETYDVVFDNPGRGGAVAFGDGITASSKPSFKRGACIGKGHTRASTSSDSVSAPPSGGPDPGGDDGQWHGGNTTPQPQSTGASSSPNDEQWHPELYGGQQTPSQLQQSHKAILQLVGTQGNDQQYDSKVKKELDAYLAELYGGKVPSKRMTRRNRWATYQSSTLPVSEPVSGAETVRTNLSHASGVVAVDPPVVDASLTAFLMRLSSLTDTLFTLVKYANTYLDRAPPAGMYGTAGVGDVGGFAACGGMGNLDYIRPKEYEAVQKRRVSTTEREGKPDSSHTGTPSPQNPNSQITYPLTDNTEHVETGAEDSSVSDILSSSVYEELFDPGTEEAFWEEIYSPLKDELSKIAHSWAEPDMNVDSEGSTVKEVDQMDMEIFDEPTASSGQLDGTTTLATPSLVQVLQEAFPSLAETSSKQSPPPTTNPDHDHGAAAILPYIMGHGPYVPPGVTIDWLTPGNPTVFGNLRTPAKTSLQRRQAPTPPPLPLTSSTPDSCTLARQTLRERLNSCRAQLAHPCGFLQNVRMPVVMPEMEDAMQKVCELSRERLLGSVREILEVLEGGCEEAVAFVDGV</sequence>
<reference evidence="2" key="1">
    <citation type="submission" date="2020-01" db="EMBL/GenBank/DDBJ databases">
        <authorList>
            <consortium name="DOE Joint Genome Institute"/>
            <person name="Haridas S."/>
            <person name="Albert R."/>
            <person name="Binder M."/>
            <person name="Bloem J."/>
            <person name="Labutti K."/>
            <person name="Salamov A."/>
            <person name="Andreopoulos B."/>
            <person name="Baker S.E."/>
            <person name="Barry K."/>
            <person name="Bills G."/>
            <person name="Bluhm B.H."/>
            <person name="Cannon C."/>
            <person name="Castanera R."/>
            <person name="Culley D.E."/>
            <person name="Daum C."/>
            <person name="Ezra D."/>
            <person name="Gonzalez J.B."/>
            <person name="Henrissat B."/>
            <person name="Kuo A."/>
            <person name="Liang C."/>
            <person name="Lipzen A."/>
            <person name="Lutzoni F."/>
            <person name="Magnuson J."/>
            <person name="Mondo S."/>
            <person name="Nolan M."/>
            <person name="Ohm R."/>
            <person name="Pangilinan J."/>
            <person name="Park H.-J."/>
            <person name="Ramirez L."/>
            <person name="Alfaro M."/>
            <person name="Sun H."/>
            <person name="Tritt A."/>
            <person name="Yoshinaga Y."/>
            <person name="Zwiers L.-H."/>
            <person name="Turgeon B.G."/>
            <person name="Goodwin S.B."/>
            <person name="Spatafora J.W."/>
            <person name="Crous P.W."/>
            <person name="Grigoriev I.V."/>
        </authorList>
    </citation>
    <scope>NUCLEOTIDE SEQUENCE</scope>
    <source>
        <strain evidence="2">P77</strain>
    </source>
</reference>
<feature type="region of interest" description="Disordered" evidence="1">
    <location>
        <begin position="737"/>
        <end position="757"/>
    </location>
</feature>
<evidence type="ECO:0008006" key="4">
    <source>
        <dbReference type="Google" id="ProtNLM"/>
    </source>
</evidence>
<dbReference type="OrthoDB" id="2342176at2759"/>
<evidence type="ECO:0000313" key="3">
    <source>
        <dbReference type="Proteomes" id="UP000800040"/>
    </source>
</evidence>
<dbReference type="Proteomes" id="UP000800040">
    <property type="component" value="Unassembled WGS sequence"/>
</dbReference>